<gene>
    <name evidence="12" type="ORF">MOP44_16780</name>
</gene>
<dbReference type="PANTHER" id="PTHR33446:SF2">
    <property type="entry name" value="PROTEIN TONB"/>
    <property type="match status" value="1"/>
</dbReference>
<dbReference type="SUPFAM" id="SSF74653">
    <property type="entry name" value="TolA/TonB C-terminal domain"/>
    <property type="match status" value="1"/>
</dbReference>
<feature type="chain" id="PRO_5039922862" evidence="10">
    <location>
        <begin position="32"/>
        <end position="114"/>
    </location>
</feature>
<keyword evidence="6" id="KW-0812">Transmembrane</keyword>
<proteinExistence type="inferred from homology"/>
<dbReference type="Proteomes" id="UP001059380">
    <property type="component" value="Chromosome"/>
</dbReference>
<evidence type="ECO:0000313" key="13">
    <source>
        <dbReference type="Proteomes" id="UP001059380"/>
    </source>
</evidence>
<dbReference type="AlphaFoldDB" id="A0A9J7BIC4"/>
<sequence length="114" mass="12337">MRPSRFRLIATASCKAAAFALLFALAIPARASDDRAVKQRVPPVYPELAKRMKITGEVTVEATVDPEGKVTDVKAISGSKTLSPAAEDAVRKWRFVPGPDVSHVDVSVKFEMAQ</sequence>
<dbReference type="PRINTS" id="PR01374">
    <property type="entry name" value="TONBPROTEIN"/>
</dbReference>
<dbReference type="InterPro" id="IPR051045">
    <property type="entry name" value="TonB-dependent_transducer"/>
</dbReference>
<accession>A0A9J7BIC4</accession>
<keyword evidence="3" id="KW-0813">Transport</keyword>
<evidence type="ECO:0000256" key="2">
    <source>
        <dbReference type="ARBA" id="ARBA00006555"/>
    </source>
</evidence>
<keyword evidence="10" id="KW-0732">Signal</keyword>
<dbReference type="GO" id="GO:0015891">
    <property type="term" value="P:siderophore transport"/>
    <property type="evidence" value="ECO:0007669"/>
    <property type="project" value="InterPro"/>
</dbReference>
<dbReference type="GO" id="GO:0098797">
    <property type="term" value="C:plasma membrane protein complex"/>
    <property type="evidence" value="ECO:0007669"/>
    <property type="project" value="TreeGrafter"/>
</dbReference>
<dbReference type="GO" id="GO:0055085">
    <property type="term" value="P:transmembrane transport"/>
    <property type="evidence" value="ECO:0007669"/>
    <property type="project" value="InterPro"/>
</dbReference>
<evidence type="ECO:0000256" key="5">
    <source>
        <dbReference type="ARBA" id="ARBA00022519"/>
    </source>
</evidence>
<evidence type="ECO:0000259" key="11">
    <source>
        <dbReference type="PROSITE" id="PS52015"/>
    </source>
</evidence>
<feature type="domain" description="TonB C-terminal" evidence="11">
    <location>
        <begin position="30"/>
        <end position="114"/>
    </location>
</feature>
<keyword evidence="8" id="KW-1133">Transmembrane helix</keyword>
<evidence type="ECO:0000256" key="8">
    <source>
        <dbReference type="ARBA" id="ARBA00022989"/>
    </source>
</evidence>
<evidence type="ECO:0000313" key="12">
    <source>
        <dbReference type="EMBL" id="UWZ82227.1"/>
    </source>
</evidence>
<evidence type="ECO:0000256" key="6">
    <source>
        <dbReference type="ARBA" id="ARBA00022692"/>
    </source>
</evidence>
<evidence type="ECO:0000256" key="10">
    <source>
        <dbReference type="SAM" id="SignalP"/>
    </source>
</evidence>
<comment type="similarity">
    <text evidence="2">Belongs to the TonB family.</text>
</comment>
<dbReference type="GO" id="GO:0031992">
    <property type="term" value="F:energy transducer activity"/>
    <property type="evidence" value="ECO:0007669"/>
    <property type="project" value="InterPro"/>
</dbReference>
<dbReference type="RefSeq" id="WP_260791375.1">
    <property type="nucleotide sequence ID" value="NZ_CP093313.1"/>
</dbReference>
<dbReference type="InterPro" id="IPR037682">
    <property type="entry name" value="TonB_C"/>
</dbReference>
<protein>
    <submittedName>
        <fullName evidence="12">Energy transducer TonB</fullName>
    </submittedName>
</protein>
<evidence type="ECO:0000256" key="9">
    <source>
        <dbReference type="ARBA" id="ARBA00023136"/>
    </source>
</evidence>
<reference evidence="12" key="1">
    <citation type="submission" date="2021-04" db="EMBL/GenBank/DDBJ databases">
        <title>Phylogenetic analysis of Acidobacteriaceae.</title>
        <authorList>
            <person name="Qiu L."/>
            <person name="Zhang Q."/>
        </authorList>
    </citation>
    <scope>NUCLEOTIDE SEQUENCE</scope>
    <source>
        <strain evidence="12">DSM 25168</strain>
    </source>
</reference>
<keyword evidence="13" id="KW-1185">Reference proteome</keyword>
<keyword evidence="7" id="KW-0653">Protein transport</keyword>
<feature type="signal peptide" evidence="10">
    <location>
        <begin position="1"/>
        <end position="31"/>
    </location>
</feature>
<keyword evidence="4" id="KW-1003">Cell membrane</keyword>
<dbReference type="KEGG" id="orp:MOP44_16780"/>
<dbReference type="InterPro" id="IPR003538">
    <property type="entry name" value="TonB"/>
</dbReference>
<dbReference type="GO" id="GO:0015031">
    <property type="term" value="P:protein transport"/>
    <property type="evidence" value="ECO:0007669"/>
    <property type="project" value="UniProtKB-KW"/>
</dbReference>
<dbReference type="EMBL" id="CP093313">
    <property type="protein sequence ID" value="UWZ82227.1"/>
    <property type="molecule type" value="Genomic_DNA"/>
</dbReference>
<dbReference type="PANTHER" id="PTHR33446">
    <property type="entry name" value="PROTEIN TONB-RELATED"/>
    <property type="match status" value="1"/>
</dbReference>
<evidence type="ECO:0000256" key="1">
    <source>
        <dbReference type="ARBA" id="ARBA00004383"/>
    </source>
</evidence>
<dbReference type="NCBIfam" id="TIGR01352">
    <property type="entry name" value="tonB_Cterm"/>
    <property type="match status" value="1"/>
</dbReference>
<dbReference type="Gene3D" id="3.30.2420.10">
    <property type="entry name" value="TonB"/>
    <property type="match status" value="1"/>
</dbReference>
<dbReference type="PROSITE" id="PS52015">
    <property type="entry name" value="TONB_CTD"/>
    <property type="match status" value="1"/>
</dbReference>
<dbReference type="InterPro" id="IPR006260">
    <property type="entry name" value="TonB/TolA_C"/>
</dbReference>
<evidence type="ECO:0000256" key="4">
    <source>
        <dbReference type="ARBA" id="ARBA00022475"/>
    </source>
</evidence>
<keyword evidence="5" id="KW-0997">Cell inner membrane</keyword>
<dbReference type="GO" id="GO:0030288">
    <property type="term" value="C:outer membrane-bounded periplasmic space"/>
    <property type="evidence" value="ECO:0007669"/>
    <property type="project" value="InterPro"/>
</dbReference>
<evidence type="ECO:0000256" key="7">
    <source>
        <dbReference type="ARBA" id="ARBA00022927"/>
    </source>
</evidence>
<organism evidence="12 13">
    <name type="scientific">Occallatibacter riparius</name>
    <dbReference type="NCBI Taxonomy" id="1002689"/>
    <lineage>
        <taxon>Bacteria</taxon>
        <taxon>Pseudomonadati</taxon>
        <taxon>Acidobacteriota</taxon>
        <taxon>Terriglobia</taxon>
        <taxon>Terriglobales</taxon>
        <taxon>Acidobacteriaceae</taxon>
        <taxon>Occallatibacter</taxon>
    </lineage>
</organism>
<keyword evidence="9" id="KW-0472">Membrane</keyword>
<comment type="subcellular location">
    <subcellularLocation>
        <location evidence="1">Cell inner membrane</location>
        <topology evidence="1">Single-pass membrane protein</topology>
        <orientation evidence="1">Periplasmic side</orientation>
    </subcellularLocation>
</comment>
<evidence type="ECO:0000256" key="3">
    <source>
        <dbReference type="ARBA" id="ARBA00022448"/>
    </source>
</evidence>
<dbReference type="Pfam" id="PF03544">
    <property type="entry name" value="TonB_C"/>
    <property type="match status" value="1"/>
</dbReference>
<name>A0A9J7BIC4_9BACT</name>